<dbReference type="GO" id="GO:0044550">
    <property type="term" value="P:secondary metabolite biosynthetic process"/>
    <property type="evidence" value="ECO:0007669"/>
    <property type="project" value="UniProtKB-ARBA"/>
</dbReference>
<evidence type="ECO:0000256" key="10">
    <source>
        <dbReference type="SAM" id="MobiDB-lite"/>
    </source>
</evidence>
<keyword evidence="4 8" id="KW-0479">Metal-binding</keyword>
<name>A0A3D8QVF2_9EURO</name>
<comment type="caution">
    <text evidence="11">The sequence shown here is derived from an EMBL/GenBank/DDBJ whole genome shotgun (WGS) entry which is preliminary data.</text>
</comment>
<dbReference type="GO" id="GO:0004497">
    <property type="term" value="F:monooxygenase activity"/>
    <property type="evidence" value="ECO:0007669"/>
    <property type="project" value="UniProtKB-KW"/>
</dbReference>
<dbReference type="SUPFAM" id="SSF48264">
    <property type="entry name" value="Cytochrome P450"/>
    <property type="match status" value="1"/>
</dbReference>
<accession>A0A3D8QVF2</accession>
<evidence type="ECO:0000313" key="12">
    <source>
        <dbReference type="Proteomes" id="UP000256690"/>
    </source>
</evidence>
<keyword evidence="5 9" id="KW-0560">Oxidoreductase</keyword>
<protein>
    <recommendedName>
        <fullName evidence="13">Cytochrome P450</fullName>
    </recommendedName>
</protein>
<evidence type="ECO:0000256" key="7">
    <source>
        <dbReference type="ARBA" id="ARBA00023033"/>
    </source>
</evidence>
<dbReference type="GO" id="GO:0005506">
    <property type="term" value="F:iron ion binding"/>
    <property type="evidence" value="ECO:0007669"/>
    <property type="project" value="InterPro"/>
</dbReference>
<dbReference type="STRING" id="1810919.A0A3D8QVF2"/>
<dbReference type="Pfam" id="PF00067">
    <property type="entry name" value="p450"/>
    <property type="match status" value="1"/>
</dbReference>
<dbReference type="InterPro" id="IPR002401">
    <property type="entry name" value="Cyt_P450_E_grp-I"/>
</dbReference>
<keyword evidence="6 8" id="KW-0408">Iron</keyword>
<gene>
    <name evidence="11" type="ORF">DSM5745_09545</name>
</gene>
<dbReference type="Proteomes" id="UP000256690">
    <property type="component" value="Unassembled WGS sequence"/>
</dbReference>
<feature type="binding site" description="axial binding residue" evidence="8">
    <location>
        <position position="200"/>
    </location>
    <ligand>
        <name>heme</name>
        <dbReference type="ChEBI" id="CHEBI:30413"/>
    </ligand>
    <ligandPart>
        <name>Fe</name>
        <dbReference type="ChEBI" id="CHEBI:18248"/>
    </ligandPart>
</feature>
<evidence type="ECO:0000256" key="3">
    <source>
        <dbReference type="ARBA" id="ARBA00022617"/>
    </source>
</evidence>
<proteinExistence type="inferred from homology"/>
<dbReference type="CDD" id="cd11062">
    <property type="entry name" value="CYP58-like"/>
    <property type="match status" value="1"/>
</dbReference>
<evidence type="ECO:0000256" key="4">
    <source>
        <dbReference type="ARBA" id="ARBA00022723"/>
    </source>
</evidence>
<dbReference type="InterPro" id="IPR001128">
    <property type="entry name" value="Cyt_P450"/>
</dbReference>
<dbReference type="RefSeq" id="XP_026599909.1">
    <property type="nucleotide sequence ID" value="XM_026751561.1"/>
</dbReference>
<feature type="compositionally biased region" description="Low complexity" evidence="10">
    <location>
        <begin position="1"/>
        <end position="13"/>
    </location>
</feature>
<evidence type="ECO:0000256" key="9">
    <source>
        <dbReference type="RuleBase" id="RU000461"/>
    </source>
</evidence>
<evidence type="ECO:0000256" key="2">
    <source>
        <dbReference type="ARBA" id="ARBA00010617"/>
    </source>
</evidence>
<evidence type="ECO:0008006" key="13">
    <source>
        <dbReference type="Google" id="ProtNLM"/>
    </source>
</evidence>
<organism evidence="11 12">
    <name type="scientific">Aspergillus mulundensis</name>
    <dbReference type="NCBI Taxonomy" id="1810919"/>
    <lineage>
        <taxon>Eukaryota</taxon>
        <taxon>Fungi</taxon>
        <taxon>Dikarya</taxon>
        <taxon>Ascomycota</taxon>
        <taxon>Pezizomycotina</taxon>
        <taxon>Eurotiomycetes</taxon>
        <taxon>Eurotiomycetidae</taxon>
        <taxon>Eurotiales</taxon>
        <taxon>Aspergillaceae</taxon>
        <taxon>Aspergillus</taxon>
        <taxon>Aspergillus subgen. Nidulantes</taxon>
    </lineage>
</organism>
<evidence type="ECO:0000256" key="1">
    <source>
        <dbReference type="ARBA" id="ARBA00001971"/>
    </source>
</evidence>
<keyword evidence="7 9" id="KW-0503">Monooxygenase</keyword>
<dbReference type="EMBL" id="PVWQ01000013">
    <property type="protein sequence ID" value="RDW65806.1"/>
    <property type="molecule type" value="Genomic_DNA"/>
</dbReference>
<reference evidence="11 12" key="1">
    <citation type="journal article" date="2018" name="IMA Fungus">
        <title>IMA Genome-F 9: Draft genome sequence of Annulohypoxylon stygium, Aspergillus mulundensis, Berkeleyomyces basicola (syn. Thielaviopsis basicola), Ceratocystis smalleyi, two Cercospora beticola strains, Coleophoma cylindrospora, Fusarium fracticaudum, Phialophora cf. hyalina, and Morchella septimelata.</title>
        <authorList>
            <person name="Wingfield B.D."/>
            <person name="Bills G.F."/>
            <person name="Dong Y."/>
            <person name="Huang W."/>
            <person name="Nel W.J."/>
            <person name="Swalarsk-Parry B.S."/>
            <person name="Vaghefi N."/>
            <person name="Wilken P.M."/>
            <person name="An Z."/>
            <person name="de Beer Z.W."/>
            <person name="De Vos L."/>
            <person name="Chen L."/>
            <person name="Duong T.A."/>
            <person name="Gao Y."/>
            <person name="Hammerbacher A."/>
            <person name="Kikkert J.R."/>
            <person name="Li Y."/>
            <person name="Li H."/>
            <person name="Li K."/>
            <person name="Li Q."/>
            <person name="Liu X."/>
            <person name="Ma X."/>
            <person name="Naidoo K."/>
            <person name="Pethybridge S.J."/>
            <person name="Sun J."/>
            <person name="Steenkamp E.T."/>
            <person name="van der Nest M.A."/>
            <person name="van Wyk S."/>
            <person name="Wingfield M.J."/>
            <person name="Xiong C."/>
            <person name="Yue Q."/>
            <person name="Zhang X."/>
        </authorList>
    </citation>
    <scope>NUCLEOTIDE SEQUENCE [LARGE SCALE GENOMIC DNA]</scope>
    <source>
        <strain evidence="11 12">DSM 5745</strain>
    </source>
</reference>
<dbReference type="Gene3D" id="1.10.630.10">
    <property type="entry name" value="Cytochrome P450"/>
    <property type="match status" value="1"/>
</dbReference>
<dbReference type="PANTHER" id="PTHR24305:SF157">
    <property type="entry name" value="N-ACETYLTRYPTOPHAN 6-HYDROXYLASE IVOC-RELATED"/>
    <property type="match status" value="1"/>
</dbReference>
<keyword evidence="3 8" id="KW-0349">Heme</keyword>
<evidence type="ECO:0000313" key="11">
    <source>
        <dbReference type="EMBL" id="RDW65806.1"/>
    </source>
</evidence>
<dbReference type="InterPro" id="IPR036396">
    <property type="entry name" value="Cyt_P450_sf"/>
</dbReference>
<dbReference type="InterPro" id="IPR050121">
    <property type="entry name" value="Cytochrome_P450_monoxygenase"/>
</dbReference>
<dbReference type="InterPro" id="IPR017972">
    <property type="entry name" value="Cyt_P450_CS"/>
</dbReference>
<dbReference type="PANTHER" id="PTHR24305">
    <property type="entry name" value="CYTOCHROME P450"/>
    <property type="match status" value="1"/>
</dbReference>
<comment type="cofactor">
    <cofactor evidence="1 8">
        <name>heme</name>
        <dbReference type="ChEBI" id="CHEBI:30413"/>
    </cofactor>
</comment>
<evidence type="ECO:0000256" key="6">
    <source>
        <dbReference type="ARBA" id="ARBA00023004"/>
    </source>
</evidence>
<evidence type="ECO:0000256" key="5">
    <source>
        <dbReference type="ARBA" id="ARBA00023002"/>
    </source>
</evidence>
<dbReference type="PRINTS" id="PR00463">
    <property type="entry name" value="EP450I"/>
</dbReference>
<dbReference type="PROSITE" id="PS00086">
    <property type="entry name" value="CYTOCHROME_P450"/>
    <property type="match status" value="1"/>
</dbReference>
<dbReference type="OrthoDB" id="3945418at2759"/>
<comment type="similarity">
    <text evidence="2 9">Belongs to the cytochrome P450 family.</text>
</comment>
<dbReference type="GeneID" id="38119915"/>
<feature type="region of interest" description="Disordered" evidence="10">
    <location>
        <begin position="1"/>
        <end position="45"/>
    </location>
</feature>
<evidence type="ECO:0000256" key="8">
    <source>
        <dbReference type="PIRSR" id="PIRSR602401-1"/>
    </source>
</evidence>
<sequence>MIIQSQSQSQNQDSGDKDTAGTPRDTSVFRSVLSPTSGLPAPERSTERLAREAIAIFGAGTITTVRTLNLICYYPLANRAMRDRLREELTPVMAGFPDGKLPTWQELERLPYLYAVVREGLRLSYGVMRRLPRVFSTPLQYKEWTIPAGAPVGMGAYSMHSDPEVYADPFSFVPERWLGDAVDPRLHRNWVAFSRGSRGCLGLNLAYAELYWVLAVLFRPGAPELRLFETVEEDVRHVVDLSTALPRLGSLGTRVTVC</sequence>
<keyword evidence="12" id="KW-1185">Reference proteome</keyword>
<dbReference type="GO" id="GO:0020037">
    <property type="term" value="F:heme binding"/>
    <property type="evidence" value="ECO:0007669"/>
    <property type="project" value="InterPro"/>
</dbReference>
<dbReference type="GO" id="GO:0016705">
    <property type="term" value="F:oxidoreductase activity, acting on paired donors, with incorporation or reduction of molecular oxygen"/>
    <property type="evidence" value="ECO:0007669"/>
    <property type="project" value="InterPro"/>
</dbReference>
<dbReference type="PRINTS" id="PR00385">
    <property type="entry name" value="P450"/>
</dbReference>
<feature type="compositionally biased region" description="Polar residues" evidence="10">
    <location>
        <begin position="24"/>
        <end position="37"/>
    </location>
</feature>
<dbReference type="AlphaFoldDB" id="A0A3D8QVF2"/>